<evidence type="ECO:0000313" key="1">
    <source>
        <dbReference type="EMBL" id="DAF87812.1"/>
    </source>
</evidence>
<dbReference type="EMBL" id="BK015969">
    <property type="protein sequence ID" value="DAF87812.1"/>
    <property type="molecule type" value="Genomic_DNA"/>
</dbReference>
<accession>A0A8S5U033</accession>
<protein>
    <submittedName>
        <fullName evidence="1">Uncharacterized protein</fullName>
    </submittedName>
</protein>
<name>A0A8S5U033_9CAUD</name>
<sequence length="134" mass="15566">MLEVLKALDTHLSEHLGLNYEFGQMSDSPPKYPYWVGDYTESESLTEDGVEQPIIILNGFSRGRFIELEKQKEKIKEYFKFGKTDLMTVTLPNQTTSKVSVNIWFSDSINIPDDNLDLKRCQIHLNTKIWKGYD</sequence>
<reference evidence="1" key="1">
    <citation type="journal article" date="2021" name="Proc. Natl. Acad. Sci. U.S.A.">
        <title>A Catalog of Tens of Thousands of Viruses from Human Metagenomes Reveals Hidden Associations with Chronic Diseases.</title>
        <authorList>
            <person name="Tisza M.J."/>
            <person name="Buck C.B."/>
        </authorList>
    </citation>
    <scope>NUCLEOTIDE SEQUENCE</scope>
    <source>
        <strain evidence="1">Ctwnj8</strain>
    </source>
</reference>
<proteinExistence type="predicted"/>
<organism evidence="1">
    <name type="scientific">Siphoviridae sp. ctwnj8</name>
    <dbReference type="NCBI Taxonomy" id="2825734"/>
    <lineage>
        <taxon>Viruses</taxon>
        <taxon>Duplodnaviria</taxon>
        <taxon>Heunggongvirae</taxon>
        <taxon>Uroviricota</taxon>
        <taxon>Caudoviricetes</taxon>
    </lineage>
</organism>